<dbReference type="Pfam" id="PF00583">
    <property type="entry name" value="Acetyltransf_1"/>
    <property type="match status" value="1"/>
</dbReference>
<dbReference type="CDD" id="cd04301">
    <property type="entry name" value="NAT_SF"/>
    <property type="match status" value="1"/>
</dbReference>
<name>A0ABW3PRV8_9BACL</name>
<comment type="caution">
    <text evidence="2">The sequence shown here is derived from an EMBL/GenBank/DDBJ whole genome shotgun (WGS) entry which is preliminary data.</text>
</comment>
<proteinExistence type="predicted"/>
<accession>A0ABW3PRV8</accession>
<dbReference type="Gene3D" id="3.40.630.30">
    <property type="match status" value="1"/>
</dbReference>
<organism evidence="2 3">
    <name type="scientific">Paenibacillus provencensis</name>
    <dbReference type="NCBI Taxonomy" id="441151"/>
    <lineage>
        <taxon>Bacteria</taxon>
        <taxon>Bacillati</taxon>
        <taxon>Bacillota</taxon>
        <taxon>Bacilli</taxon>
        <taxon>Bacillales</taxon>
        <taxon>Paenibacillaceae</taxon>
        <taxon>Paenibacillus</taxon>
    </lineage>
</organism>
<gene>
    <name evidence="2" type="ORF">ACFQ3J_12925</name>
</gene>
<keyword evidence="2" id="KW-0012">Acyltransferase</keyword>
<keyword evidence="3" id="KW-1185">Reference proteome</keyword>
<evidence type="ECO:0000259" key="1">
    <source>
        <dbReference type="PROSITE" id="PS51186"/>
    </source>
</evidence>
<dbReference type="GO" id="GO:0016746">
    <property type="term" value="F:acyltransferase activity"/>
    <property type="evidence" value="ECO:0007669"/>
    <property type="project" value="UniProtKB-KW"/>
</dbReference>
<dbReference type="PROSITE" id="PS51186">
    <property type="entry name" value="GNAT"/>
    <property type="match status" value="1"/>
</dbReference>
<reference evidence="3" key="1">
    <citation type="journal article" date="2019" name="Int. J. Syst. Evol. Microbiol.">
        <title>The Global Catalogue of Microorganisms (GCM) 10K type strain sequencing project: providing services to taxonomists for standard genome sequencing and annotation.</title>
        <authorList>
            <consortium name="The Broad Institute Genomics Platform"/>
            <consortium name="The Broad Institute Genome Sequencing Center for Infectious Disease"/>
            <person name="Wu L."/>
            <person name="Ma J."/>
        </authorList>
    </citation>
    <scope>NUCLEOTIDE SEQUENCE [LARGE SCALE GENOMIC DNA]</scope>
    <source>
        <strain evidence="3">CCUG 53519</strain>
    </source>
</reference>
<keyword evidence="2" id="KW-0808">Transferase</keyword>
<dbReference type="EC" id="2.3.-.-" evidence="2"/>
<dbReference type="Proteomes" id="UP001597169">
    <property type="component" value="Unassembled WGS sequence"/>
</dbReference>
<dbReference type="PANTHER" id="PTHR43072">
    <property type="entry name" value="N-ACETYLTRANSFERASE"/>
    <property type="match status" value="1"/>
</dbReference>
<sequence length="165" mass="18819">MNYSIRPIEAGDIGFLWDMLYESLYVPEGQVPFSKEIIHDPFISKYVEGWGRDGDFGFIAINKEGKSVGSITARYFNESNKGFGYVDHDIPELGMAIIEEYRGLGIGSALMYELFKEAKMRNIERISLSVDPNNEAAMRLYQRYYFEKVGKVDTSITMVAKVNII</sequence>
<evidence type="ECO:0000313" key="3">
    <source>
        <dbReference type="Proteomes" id="UP001597169"/>
    </source>
</evidence>
<feature type="domain" description="N-acetyltransferase" evidence="1">
    <location>
        <begin position="3"/>
        <end position="163"/>
    </location>
</feature>
<protein>
    <submittedName>
        <fullName evidence="2">GNAT family N-acetyltransferase</fullName>
        <ecNumber evidence="2">2.3.-.-</ecNumber>
    </submittedName>
</protein>
<dbReference type="EMBL" id="JBHTKX010000001">
    <property type="protein sequence ID" value="MFD1129078.1"/>
    <property type="molecule type" value="Genomic_DNA"/>
</dbReference>
<dbReference type="InterPro" id="IPR000182">
    <property type="entry name" value="GNAT_dom"/>
</dbReference>
<dbReference type="InterPro" id="IPR016181">
    <property type="entry name" value="Acyl_CoA_acyltransferase"/>
</dbReference>
<dbReference type="RefSeq" id="WP_251582010.1">
    <property type="nucleotide sequence ID" value="NZ_JBHTKX010000001.1"/>
</dbReference>
<evidence type="ECO:0000313" key="2">
    <source>
        <dbReference type="EMBL" id="MFD1129078.1"/>
    </source>
</evidence>
<dbReference type="SUPFAM" id="SSF55729">
    <property type="entry name" value="Acyl-CoA N-acyltransferases (Nat)"/>
    <property type="match status" value="1"/>
</dbReference>